<dbReference type="InterPro" id="IPR051540">
    <property type="entry name" value="S-2-haloacid_dehalogenase"/>
</dbReference>
<proteinExistence type="predicted"/>
<dbReference type="InterPro" id="IPR036412">
    <property type="entry name" value="HAD-like_sf"/>
</dbReference>
<dbReference type="RefSeq" id="WP_211846414.1">
    <property type="nucleotide sequence ID" value="NZ_JAAEDL010000008.1"/>
</dbReference>
<evidence type="ECO:0000256" key="1">
    <source>
        <dbReference type="ARBA" id="ARBA00022801"/>
    </source>
</evidence>
<reference evidence="2" key="1">
    <citation type="submission" date="2020-01" db="EMBL/GenBank/DDBJ databases">
        <authorList>
            <person name="Rat A."/>
        </authorList>
    </citation>
    <scope>NUCLEOTIDE SEQUENCE</scope>
    <source>
        <strain evidence="2">LMG 31228</strain>
    </source>
</reference>
<protein>
    <submittedName>
        <fullName evidence="2">HAD-IA family hydrolase</fullName>
    </submittedName>
</protein>
<evidence type="ECO:0000313" key="3">
    <source>
        <dbReference type="Proteomes" id="UP001138709"/>
    </source>
</evidence>
<dbReference type="NCBIfam" id="TIGR01493">
    <property type="entry name" value="HAD-SF-IA-v2"/>
    <property type="match status" value="1"/>
</dbReference>
<dbReference type="InterPro" id="IPR006439">
    <property type="entry name" value="HAD-SF_hydro_IA"/>
</dbReference>
<dbReference type="InterPro" id="IPR023214">
    <property type="entry name" value="HAD_sf"/>
</dbReference>
<dbReference type="Gene3D" id="3.40.50.1000">
    <property type="entry name" value="HAD superfamily/HAD-like"/>
    <property type="match status" value="1"/>
</dbReference>
<dbReference type="Pfam" id="PF00702">
    <property type="entry name" value="Hydrolase"/>
    <property type="match status" value="1"/>
</dbReference>
<dbReference type="GO" id="GO:0016787">
    <property type="term" value="F:hydrolase activity"/>
    <property type="evidence" value="ECO:0007669"/>
    <property type="project" value="UniProtKB-KW"/>
</dbReference>
<dbReference type="Gene3D" id="1.10.150.750">
    <property type="match status" value="1"/>
</dbReference>
<dbReference type="Proteomes" id="UP001138709">
    <property type="component" value="Unassembled WGS sequence"/>
</dbReference>
<gene>
    <name evidence="2" type="ORF">GXW74_10315</name>
</gene>
<organism evidence="2 3">
    <name type="scientific">Neoroseomonas eburnea</name>
    <dbReference type="NCBI Taxonomy" id="1346889"/>
    <lineage>
        <taxon>Bacteria</taxon>
        <taxon>Pseudomonadati</taxon>
        <taxon>Pseudomonadota</taxon>
        <taxon>Alphaproteobacteria</taxon>
        <taxon>Acetobacterales</taxon>
        <taxon>Acetobacteraceae</taxon>
        <taxon>Neoroseomonas</taxon>
    </lineage>
</organism>
<accession>A0A9X9XAZ6</accession>
<comment type="caution">
    <text evidence="2">The sequence shown here is derived from an EMBL/GenBank/DDBJ whole genome shotgun (WGS) entry which is preliminary data.</text>
</comment>
<sequence length="239" mass="26251">MAEREPKVLTFDIVGTIIDFETGLLAYLRRTCGEAAAKLADGAILDAYRAARGTKGASRFPDDLERVYEAIAPQLGLPRDPAIARGFAQSARDWPPFADSVDALRRLGRRYKLVAMTNAARWALDLMAPRLGNPFHDTVTVDEALCEKPDPQYFAFTRGRLSRDGYAQRDILHVAQSQYHDIGVAKALGYTVCWIERRKGLAGSGGTITAARQTEPDYHLANLAELAELAEAGGLLMRT</sequence>
<keyword evidence="1 2" id="KW-0378">Hydrolase</keyword>
<dbReference type="SFLD" id="SFLDG01129">
    <property type="entry name" value="C1.5:_HAD__Beta-PGM__Phosphata"/>
    <property type="match status" value="1"/>
</dbReference>
<evidence type="ECO:0000313" key="2">
    <source>
        <dbReference type="EMBL" id="MBR0680882.1"/>
    </source>
</evidence>
<dbReference type="PANTHER" id="PTHR43316:SF3">
    <property type="entry name" value="HALOACID DEHALOGENASE, TYPE II (AFU_ORTHOLOGUE AFUA_2G07750)-RELATED"/>
    <property type="match status" value="1"/>
</dbReference>
<name>A0A9X9XAZ6_9PROT</name>
<dbReference type="SUPFAM" id="SSF56784">
    <property type="entry name" value="HAD-like"/>
    <property type="match status" value="1"/>
</dbReference>
<keyword evidence="3" id="KW-1185">Reference proteome</keyword>
<dbReference type="SFLD" id="SFLDS00003">
    <property type="entry name" value="Haloacid_Dehalogenase"/>
    <property type="match status" value="1"/>
</dbReference>
<dbReference type="AlphaFoldDB" id="A0A9X9XAZ6"/>
<dbReference type="EMBL" id="JAAEDL010000008">
    <property type="protein sequence ID" value="MBR0680882.1"/>
    <property type="molecule type" value="Genomic_DNA"/>
</dbReference>
<reference evidence="2" key="2">
    <citation type="journal article" date="2021" name="Syst. Appl. Microbiol.">
        <title>Roseomonas hellenica sp. nov., isolated from roots of wild-growing Alkanna tinctoria.</title>
        <authorList>
            <person name="Rat A."/>
            <person name="Naranjo H.D."/>
            <person name="Lebbe L."/>
            <person name="Cnockaert M."/>
            <person name="Krigas N."/>
            <person name="Grigoriadou K."/>
            <person name="Maloupa E."/>
            <person name="Willems A."/>
        </authorList>
    </citation>
    <scope>NUCLEOTIDE SEQUENCE</scope>
    <source>
        <strain evidence="2">LMG 31228</strain>
    </source>
</reference>
<dbReference type="PANTHER" id="PTHR43316">
    <property type="entry name" value="HYDROLASE, HALOACID DELAHOGENASE-RELATED"/>
    <property type="match status" value="1"/>
</dbReference>